<feature type="region of interest" description="Disordered" evidence="1">
    <location>
        <begin position="44"/>
        <end position="67"/>
    </location>
</feature>
<dbReference type="Gramene" id="ONIVA08G07640.1">
    <property type="protein sequence ID" value="ONIVA08G07640.1"/>
    <property type="gene ID" value="ONIVA08G07640"/>
</dbReference>
<keyword evidence="3" id="KW-1185">Reference proteome</keyword>
<evidence type="ECO:0000313" key="3">
    <source>
        <dbReference type="Proteomes" id="UP000006591"/>
    </source>
</evidence>
<dbReference type="HOGENOM" id="CLU_121656_0_0_1"/>
<reference evidence="2" key="1">
    <citation type="submission" date="2015-04" db="UniProtKB">
        <authorList>
            <consortium name="EnsemblPlants"/>
        </authorList>
    </citation>
    <scope>IDENTIFICATION</scope>
    <source>
        <strain evidence="2">SL10</strain>
    </source>
</reference>
<feature type="compositionally biased region" description="Low complexity" evidence="1">
    <location>
        <begin position="145"/>
        <end position="155"/>
    </location>
</feature>
<organism evidence="2">
    <name type="scientific">Oryza nivara</name>
    <name type="common">Indian wild rice</name>
    <name type="synonym">Oryza sativa f. spontanea</name>
    <dbReference type="NCBI Taxonomy" id="4536"/>
    <lineage>
        <taxon>Eukaryota</taxon>
        <taxon>Viridiplantae</taxon>
        <taxon>Streptophyta</taxon>
        <taxon>Embryophyta</taxon>
        <taxon>Tracheophyta</taxon>
        <taxon>Spermatophyta</taxon>
        <taxon>Magnoliopsida</taxon>
        <taxon>Liliopsida</taxon>
        <taxon>Poales</taxon>
        <taxon>Poaceae</taxon>
        <taxon>BOP clade</taxon>
        <taxon>Oryzoideae</taxon>
        <taxon>Oryzeae</taxon>
        <taxon>Oryzinae</taxon>
        <taxon>Oryza</taxon>
    </lineage>
</organism>
<proteinExistence type="predicted"/>
<dbReference type="EnsemblPlants" id="ONIVA08G07640.1">
    <property type="protein sequence ID" value="ONIVA08G07640.1"/>
    <property type="gene ID" value="ONIVA08G07640"/>
</dbReference>
<evidence type="ECO:0000256" key="1">
    <source>
        <dbReference type="SAM" id="MobiDB-lite"/>
    </source>
</evidence>
<reference evidence="2" key="2">
    <citation type="submission" date="2018-04" db="EMBL/GenBank/DDBJ databases">
        <title>OnivRS2 (Oryza nivara Reference Sequence Version 2).</title>
        <authorList>
            <person name="Zhang J."/>
            <person name="Kudrna D."/>
            <person name="Lee S."/>
            <person name="Talag J."/>
            <person name="Rajasekar S."/>
            <person name="Welchert J."/>
            <person name="Hsing Y.-I."/>
            <person name="Wing R.A."/>
        </authorList>
    </citation>
    <scope>NUCLEOTIDE SEQUENCE [LARGE SCALE GENOMIC DNA]</scope>
    <source>
        <strain evidence="2">SL10</strain>
    </source>
</reference>
<evidence type="ECO:0000313" key="2">
    <source>
        <dbReference type="EnsemblPlants" id="ONIVA08G07640.1"/>
    </source>
</evidence>
<dbReference type="Proteomes" id="UP000006591">
    <property type="component" value="Chromosome 8"/>
</dbReference>
<name>A0A0E0I8V7_ORYNI</name>
<accession>A0A0E0I8V7</accession>
<feature type="region of interest" description="Disordered" evidence="1">
    <location>
        <begin position="127"/>
        <end position="186"/>
    </location>
</feature>
<dbReference type="AlphaFoldDB" id="A0A0E0I8V7"/>
<protein>
    <submittedName>
        <fullName evidence="2">Uncharacterized protein</fullName>
    </submittedName>
</protein>
<sequence length="186" mass="19628">MTVTLFFRVAAQPRLPLWPPGRTSCRPLSLAAVLSPHYSSLGLSETPTASSSPAASSASSWSTSPPSSSLHRLYWVCSRHAAPDPPLFPLTLAPPPTPSKLAAAMDGWTTAVGIAAAAPARDLAHLAPGRNGRKKEPLPPAMVGSLASSLSSELAGMTPRRNGRKNQEEMGERRKKTEKAGDGWKT</sequence>